<organism evidence="3 4">
    <name type="scientific">Laccaria amethystina LaAM-08-1</name>
    <dbReference type="NCBI Taxonomy" id="1095629"/>
    <lineage>
        <taxon>Eukaryota</taxon>
        <taxon>Fungi</taxon>
        <taxon>Dikarya</taxon>
        <taxon>Basidiomycota</taxon>
        <taxon>Agaricomycotina</taxon>
        <taxon>Agaricomycetes</taxon>
        <taxon>Agaricomycetidae</taxon>
        <taxon>Agaricales</taxon>
        <taxon>Agaricineae</taxon>
        <taxon>Hydnangiaceae</taxon>
        <taxon>Laccaria</taxon>
    </lineage>
</organism>
<evidence type="ECO:0000256" key="1">
    <source>
        <dbReference type="SAM" id="Phobius"/>
    </source>
</evidence>
<dbReference type="OrthoDB" id="5597489at2759"/>
<feature type="transmembrane region" description="Helical" evidence="1">
    <location>
        <begin position="176"/>
        <end position="202"/>
    </location>
</feature>
<dbReference type="InterPro" id="IPR056136">
    <property type="entry name" value="DUF7719"/>
</dbReference>
<reference evidence="3 4" key="1">
    <citation type="submission" date="2014-04" db="EMBL/GenBank/DDBJ databases">
        <authorList>
            <consortium name="DOE Joint Genome Institute"/>
            <person name="Kuo A."/>
            <person name="Kohler A."/>
            <person name="Nagy L.G."/>
            <person name="Floudas D."/>
            <person name="Copeland A."/>
            <person name="Barry K.W."/>
            <person name="Cichocki N."/>
            <person name="Veneault-Fourrey C."/>
            <person name="LaButti K."/>
            <person name="Lindquist E.A."/>
            <person name="Lipzen A."/>
            <person name="Lundell T."/>
            <person name="Morin E."/>
            <person name="Murat C."/>
            <person name="Sun H."/>
            <person name="Tunlid A."/>
            <person name="Henrissat B."/>
            <person name="Grigoriev I.V."/>
            <person name="Hibbett D.S."/>
            <person name="Martin F."/>
            <person name="Nordberg H.P."/>
            <person name="Cantor M.N."/>
            <person name="Hua S.X."/>
        </authorList>
    </citation>
    <scope>NUCLEOTIDE SEQUENCE [LARGE SCALE GENOMIC DNA]</scope>
    <source>
        <strain evidence="3 4">LaAM-08-1</strain>
    </source>
</reference>
<dbReference type="Proteomes" id="UP000054477">
    <property type="component" value="Unassembled WGS sequence"/>
</dbReference>
<dbReference type="PANTHER" id="PTHR37846">
    <property type="entry name" value="YALI0B21296P"/>
    <property type="match status" value="1"/>
</dbReference>
<evidence type="ECO:0000313" key="4">
    <source>
        <dbReference type="Proteomes" id="UP000054477"/>
    </source>
</evidence>
<keyword evidence="1" id="KW-0812">Transmembrane</keyword>
<proteinExistence type="predicted"/>
<dbReference type="EMBL" id="KN838551">
    <property type="protein sequence ID" value="KIK06781.1"/>
    <property type="molecule type" value="Genomic_DNA"/>
</dbReference>
<keyword evidence="1" id="KW-1133">Transmembrane helix</keyword>
<keyword evidence="4" id="KW-1185">Reference proteome</keyword>
<protein>
    <recommendedName>
        <fullName evidence="2">DUF7719 domain-containing protein</fullName>
    </recommendedName>
</protein>
<gene>
    <name evidence="3" type="ORF">K443DRAFT_2908</name>
</gene>
<evidence type="ECO:0000313" key="3">
    <source>
        <dbReference type="EMBL" id="KIK06781.1"/>
    </source>
</evidence>
<sequence length="209" mass="23720">MTHQRKGNSKPTESTPLIKLSEDEQWRLINQTGVLKSLSKEGDLSNPAISADDEPTPFGDEVFNSLLLIIPFSFLLLMMEILILHQYGKNASLSAIMDRMIPGVPILSIFIFYSEDGSTILVHIDIQFLAIRYKQRRRMQFFLFLLSTLVGSRMIYIINHASWLTNLQQCPPLATIWIYTIVQLDLGPAVAALTMTAGFVWWKGLKLSF</sequence>
<dbReference type="HOGENOM" id="CLU_074873_1_0_1"/>
<feature type="transmembrane region" description="Helical" evidence="1">
    <location>
        <begin position="141"/>
        <end position="164"/>
    </location>
</feature>
<feature type="transmembrane region" description="Helical" evidence="1">
    <location>
        <begin position="62"/>
        <end position="84"/>
    </location>
</feature>
<dbReference type="AlphaFoldDB" id="A0A0C9XNL2"/>
<evidence type="ECO:0000259" key="2">
    <source>
        <dbReference type="Pfam" id="PF24841"/>
    </source>
</evidence>
<accession>A0A0C9XNL2</accession>
<name>A0A0C9XNL2_9AGAR</name>
<dbReference type="PANTHER" id="PTHR37846:SF1">
    <property type="entry name" value="DEACETYLASE-LIKE PROTEIN"/>
    <property type="match status" value="1"/>
</dbReference>
<reference evidence="4" key="2">
    <citation type="submission" date="2015-01" db="EMBL/GenBank/DDBJ databases">
        <title>Evolutionary Origins and Diversification of the Mycorrhizal Mutualists.</title>
        <authorList>
            <consortium name="DOE Joint Genome Institute"/>
            <consortium name="Mycorrhizal Genomics Consortium"/>
            <person name="Kohler A."/>
            <person name="Kuo A."/>
            <person name="Nagy L.G."/>
            <person name="Floudas D."/>
            <person name="Copeland A."/>
            <person name="Barry K.W."/>
            <person name="Cichocki N."/>
            <person name="Veneault-Fourrey C."/>
            <person name="LaButti K."/>
            <person name="Lindquist E.A."/>
            <person name="Lipzen A."/>
            <person name="Lundell T."/>
            <person name="Morin E."/>
            <person name="Murat C."/>
            <person name="Riley R."/>
            <person name="Ohm R."/>
            <person name="Sun H."/>
            <person name="Tunlid A."/>
            <person name="Henrissat B."/>
            <person name="Grigoriev I.V."/>
            <person name="Hibbett D.S."/>
            <person name="Martin F."/>
        </authorList>
    </citation>
    <scope>NUCLEOTIDE SEQUENCE [LARGE SCALE GENOMIC DNA]</scope>
    <source>
        <strain evidence="4">LaAM-08-1</strain>
    </source>
</reference>
<feature type="domain" description="DUF7719" evidence="2">
    <location>
        <begin position="139"/>
        <end position="206"/>
    </location>
</feature>
<keyword evidence="1" id="KW-0472">Membrane</keyword>
<dbReference type="STRING" id="1095629.A0A0C9XNL2"/>
<dbReference type="Pfam" id="PF24841">
    <property type="entry name" value="DUF7719"/>
    <property type="match status" value="1"/>
</dbReference>